<dbReference type="Gene3D" id="3.30.1300.30">
    <property type="entry name" value="GSPII I/J protein-like"/>
    <property type="match status" value="2"/>
</dbReference>
<comment type="subcellular location">
    <subcellularLocation>
        <location evidence="1">Cell inner membrane</location>
    </subcellularLocation>
</comment>
<keyword evidence="1" id="KW-1003">Cell membrane</keyword>
<evidence type="ECO:0000259" key="2">
    <source>
        <dbReference type="Pfam" id="PF03934"/>
    </source>
</evidence>
<dbReference type="InterPro" id="IPR038072">
    <property type="entry name" value="GspK_central_sf"/>
</dbReference>
<dbReference type="InterPro" id="IPR049179">
    <property type="entry name" value="T2SSK_SAM-like_2nd"/>
</dbReference>
<reference evidence="3" key="1">
    <citation type="submission" date="2022-05" db="EMBL/GenBank/DDBJ databases">
        <title>An RpoN-dependent PEP-CTERM gene is involved in floc formation of an Aquincola tertiaricarbonis strain.</title>
        <authorList>
            <person name="Qiu D."/>
            <person name="Xia M."/>
        </authorList>
    </citation>
    <scope>NUCLEOTIDE SEQUENCE</scope>
    <source>
        <strain evidence="3">RN12</strain>
    </source>
</reference>
<gene>
    <name evidence="3" type="primary">gspK</name>
    <name evidence="3" type="ORF">MW290_16690</name>
</gene>
<dbReference type="PANTHER" id="PTHR38831:SF1">
    <property type="entry name" value="TYPE II SECRETION SYSTEM PROTEIN K-RELATED"/>
    <property type="match status" value="1"/>
</dbReference>
<evidence type="ECO:0000313" key="3">
    <source>
        <dbReference type="EMBL" id="URI10630.1"/>
    </source>
</evidence>
<dbReference type="Pfam" id="PF03934">
    <property type="entry name" value="T2SSK"/>
    <property type="match status" value="1"/>
</dbReference>
<organism evidence="3 4">
    <name type="scientific">Aquincola tertiaricarbonis</name>
    <dbReference type="NCBI Taxonomy" id="391953"/>
    <lineage>
        <taxon>Bacteria</taxon>
        <taxon>Pseudomonadati</taxon>
        <taxon>Pseudomonadota</taxon>
        <taxon>Betaproteobacteria</taxon>
        <taxon>Burkholderiales</taxon>
        <taxon>Sphaerotilaceae</taxon>
        <taxon>Aquincola</taxon>
    </lineage>
</organism>
<comment type="similarity">
    <text evidence="1">Belongs to the GSP K family.</text>
</comment>
<sequence length="327" mass="36312">MNRRLPHSPTHRQRGAALLLAMIVLTLVATLAAGMVYQQDRAIRVEAAERAREQSARVAQGGLELARWILRQDATKSAKTDHLGEAWATALPETELSTLVSGNDRSPTGQEGQLRAFMRGQIIDAQSRFNLRNLFDDKGEPLAQQVLIFRTLCADAGLPDEVAVRIVNGLRQSWATQGLSQDAVLAPTRMSQLSWLGIEPSVIDSLRPFIDLLPERTTLNINTAGVEVLSAAIIGLDRGGAERVVEERRRRANDGGFTSPGQLREMFSQLKDTATENTGVTSAYFEVRAELRIGDEITRDLWLLRRRGSEVSVVREERLARWNNPRS</sequence>
<protein>
    <recommendedName>
        <fullName evidence="1">Type II secretion system protein K</fullName>
    </recommendedName>
</protein>
<dbReference type="PIRSF" id="PIRSF002786">
    <property type="entry name" value="XcpX"/>
    <property type="match status" value="1"/>
</dbReference>
<dbReference type="PANTHER" id="PTHR38831">
    <property type="entry name" value="TYPE II SECRETION SYSTEM PROTEIN K"/>
    <property type="match status" value="1"/>
</dbReference>
<name>A0ABY4SDH0_AQUTE</name>
<dbReference type="Gene3D" id="1.10.40.60">
    <property type="entry name" value="EpsJ-like"/>
    <property type="match status" value="3"/>
</dbReference>
<keyword evidence="1" id="KW-0472">Membrane</keyword>
<proteinExistence type="inferred from homology"/>
<evidence type="ECO:0000313" key="4">
    <source>
        <dbReference type="Proteomes" id="UP001056201"/>
    </source>
</evidence>
<dbReference type="InterPro" id="IPR045584">
    <property type="entry name" value="Pilin-like"/>
</dbReference>
<keyword evidence="4" id="KW-1185">Reference proteome</keyword>
<keyword evidence="1" id="KW-0997">Cell inner membrane</keyword>
<evidence type="ECO:0000256" key="1">
    <source>
        <dbReference type="PIRNR" id="PIRNR002786"/>
    </source>
</evidence>
<accession>A0ABY4SDH0</accession>
<dbReference type="SUPFAM" id="SSF54523">
    <property type="entry name" value="Pili subunits"/>
    <property type="match status" value="1"/>
</dbReference>
<dbReference type="Proteomes" id="UP001056201">
    <property type="component" value="Chromosome 2"/>
</dbReference>
<keyword evidence="1" id="KW-0813">Transport</keyword>
<dbReference type="NCBIfam" id="NF037980">
    <property type="entry name" value="T2SS_GspK"/>
    <property type="match status" value="1"/>
</dbReference>
<feature type="domain" description="T2SS protein K second SAM-like" evidence="2">
    <location>
        <begin position="219"/>
        <end position="270"/>
    </location>
</feature>
<dbReference type="InterPro" id="IPR005628">
    <property type="entry name" value="GspK"/>
</dbReference>
<dbReference type="RefSeq" id="WP_250198836.1">
    <property type="nucleotide sequence ID" value="NZ_CP097636.1"/>
</dbReference>
<dbReference type="EMBL" id="CP097636">
    <property type="protein sequence ID" value="URI10630.1"/>
    <property type="molecule type" value="Genomic_DNA"/>
</dbReference>